<feature type="compositionally biased region" description="Low complexity" evidence="6">
    <location>
        <begin position="25"/>
        <end position="47"/>
    </location>
</feature>
<dbReference type="RefSeq" id="XP_056793937.1">
    <property type="nucleotide sequence ID" value="XM_056929644.1"/>
</dbReference>
<feature type="compositionally biased region" description="Low complexity" evidence="6">
    <location>
        <begin position="135"/>
        <end position="153"/>
    </location>
</feature>
<dbReference type="InterPro" id="IPR036864">
    <property type="entry name" value="Zn2-C6_fun-type_DNA-bd_sf"/>
</dbReference>
<dbReference type="PANTHER" id="PTHR37534">
    <property type="entry name" value="TRANSCRIPTIONAL ACTIVATOR PROTEIN UGA3"/>
    <property type="match status" value="1"/>
</dbReference>
<keyword evidence="9" id="KW-1185">Reference proteome</keyword>
<evidence type="ECO:0000256" key="1">
    <source>
        <dbReference type="ARBA" id="ARBA00004123"/>
    </source>
</evidence>
<dbReference type="CDD" id="cd00067">
    <property type="entry name" value="GAL4"/>
    <property type="match status" value="1"/>
</dbReference>
<dbReference type="InterPro" id="IPR021858">
    <property type="entry name" value="Fun_TF"/>
</dbReference>
<dbReference type="Proteomes" id="UP001148312">
    <property type="component" value="Unassembled WGS sequence"/>
</dbReference>
<evidence type="ECO:0000256" key="4">
    <source>
        <dbReference type="ARBA" id="ARBA00023163"/>
    </source>
</evidence>
<feature type="compositionally biased region" description="Polar residues" evidence="6">
    <location>
        <begin position="119"/>
        <end position="130"/>
    </location>
</feature>
<dbReference type="AlphaFoldDB" id="A0A9W9XL11"/>
<proteinExistence type="predicted"/>
<protein>
    <recommendedName>
        <fullName evidence="7">Zn(2)-C6 fungal-type domain-containing protein</fullName>
    </recommendedName>
</protein>
<feature type="compositionally biased region" description="Low complexity" evidence="6">
    <location>
        <begin position="164"/>
        <end position="173"/>
    </location>
</feature>
<evidence type="ECO:0000313" key="9">
    <source>
        <dbReference type="Proteomes" id="UP001148312"/>
    </source>
</evidence>
<evidence type="ECO:0000259" key="7">
    <source>
        <dbReference type="PROSITE" id="PS50048"/>
    </source>
</evidence>
<reference evidence="8" key="2">
    <citation type="journal article" date="2023" name="IMA Fungus">
        <title>Comparative genomic study of the Penicillium genus elucidates a diverse pangenome and 15 lateral gene transfer events.</title>
        <authorList>
            <person name="Petersen C."/>
            <person name="Sorensen T."/>
            <person name="Nielsen M.R."/>
            <person name="Sondergaard T.E."/>
            <person name="Sorensen J.L."/>
            <person name="Fitzpatrick D.A."/>
            <person name="Frisvad J.C."/>
            <person name="Nielsen K.L."/>
        </authorList>
    </citation>
    <scope>NUCLEOTIDE SEQUENCE</scope>
    <source>
        <strain evidence="8">IBT 30728</strain>
    </source>
</reference>
<keyword evidence="5" id="KW-0539">Nucleus</keyword>
<dbReference type="Gene3D" id="4.10.240.10">
    <property type="entry name" value="Zn(2)-C6 fungal-type DNA-binding domain"/>
    <property type="match status" value="1"/>
</dbReference>
<feature type="region of interest" description="Disordered" evidence="6">
    <location>
        <begin position="112"/>
        <end position="173"/>
    </location>
</feature>
<dbReference type="PROSITE" id="PS50048">
    <property type="entry name" value="ZN2_CY6_FUNGAL_2"/>
    <property type="match status" value="1"/>
</dbReference>
<name>A0A9W9XL11_9EURO</name>
<comment type="subcellular location">
    <subcellularLocation>
        <location evidence="1">Nucleus</location>
    </subcellularLocation>
</comment>
<keyword evidence="2" id="KW-0805">Transcription regulation</keyword>
<evidence type="ECO:0000256" key="2">
    <source>
        <dbReference type="ARBA" id="ARBA00023015"/>
    </source>
</evidence>
<keyword evidence="4" id="KW-0804">Transcription</keyword>
<evidence type="ECO:0000256" key="5">
    <source>
        <dbReference type="ARBA" id="ARBA00023242"/>
    </source>
</evidence>
<feature type="domain" description="Zn(2)-C6 fungal-type" evidence="7">
    <location>
        <begin position="73"/>
        <end position="101"/>
    </location>
</feature>
<evidence type="ECO:0000313" key="8">
    <source>
        <dbReference type="EMBL" id="KAJ5494924.1"/>
    </source>
</evidence>
<comment type="caution">
    <text evidence="8">The sequence shown here is derived from an EMBL/GenBank/DDBJ whole genome shotgun (WGS) entry which is preliminary data.</text>
</comment>
<feature type="region of interest" description="Disordered" evidence="6">
    <location>
        <begin position="1"/>
        <end position="64"/>
    </location>
</feature>
<dbReference type="GeneID" id="81619893"/>
<accession>A0A9W9XL11</accession>
<dbReference type="Pfam" id="PF11951">
    <property type="entry name" value="Fungal_trans_2"/>
    <property type="match status" value="1"/>
</dbReference>
<sequence length="613" mass="68859">MEVRNAGAPVKAETSPDLPSPTQPPSVDSPCPSPSAPTTTPTIASSSHPKRPSSEPVPPRKRVRRWHHRGFTGCSTCRRRHVRCDEAAPTCKNCTRLGLECDGLQGRMTFKVYGPTPTPQTSRLSGQSRGKQSHTESSPDSSSESCGSGTGVTVKSETVGDCETLGGTPTTLPQLKDQTRFHFQQPVRPSNLRSVTLRCTDEQYFGHFVNQVSSLLIVHETALKVNPYRSCFPDLARSSSSMTAAMQALGALHLANTSYGNERLGHFETAIGKYGQVMTTVRDGQTFPNGKIRIQDLATCLLLCLFEMMDSQHPNWEIHLKGAREMYNLLFCPRSDKLPSEGQCIDDVHHPLRSFLLSLLSSLDVAGACARPGDPVATKSYWKTLEGGWEYNFGIPRLSTTTPPDDPRLLELRKAWSRMMEVRAIISTFARDKARLSPDQQDLIYRRIFHQLAAWRQTTPIPLQILGEMELHHERLDAFPEPDMLEYYGCVEAYEKATLVHLHQIAGAGRPNWITDRAYLDSLITRIVTLIRRLTTDVGQLAFLWPLFIAGRETRKAEEQQYVQRTLHELTRFGFRNVDKALELLEGIWLKRRAFPEGWTETLEELQTNILLP</sequence>
<dbReference type="GO" id="GO:0000976">
    <property type="term" value="F:transcription cis-regulatory region binding"/>
    <property type="evidence" value="ECO:0007669"/>
    <property type="project" value="TreeGrafter"/>
</dbReference>
<keyword evidence="3" id="KW-0238">DNA-binding</keyword>
<dbReference type="Pfam" id="PF00172">
    <property type="entry name" value="Zn_clus"/>
    <property type="match status" value="1"/>
</dbReference>
<dbReference type="GO" id="GO:0000981">
    <property type="term" value="F:DNA-binding transcription factor activity, RNA polymerase II-specific"/>
    <property type="evidence" value="ECO:0007669"/>
    <property type="project" value="InterPro"/>
</dbReference>
<reference evidence="8" key="1">
    <citation type="submission" date="2022-12" db="EMBL/GenBank/DDBJ databases">
        <authorList>
            <person name="Petersen C."/>
        </authorList>
    </citation>
    <scope>NUCLEOTIDE SEQUENCE</scope>
    <source>
        <strain evidence="8">IBT 30728</strain>
    </source>
</reference>
<dbReference type="PROSITE" id="PS00463">
    <property type="entry name" value="ZN2_CY6_FUNGAL_1"/>
    <property type="match status" value="1"/>
</dbReference>
<dbReference type="SMART" id="SM00066">
    <property type="entry name" value="GAL4"/>
    <property type="match status" value="1"/>
</dbReference>
<evidence type="ECO:0000256" key="3">
    <source>
        <dbReference type="ARBA" id="ARBA00023125"/>
    </source>
</evidence>
<evidence type="ECO:0000256" key="6">
    <source>
        <dbReference type="SAM" id="MobiDB-lite"/>
    </source>
</evidence>
<dbReference type="GO" id="GO:0045944">
    <property type="term" value="P:positive regulation of transcription by RNA polymerase II"/>
    <property type="evidence" value="ECO:0007669"/>
    <property type="project" value="TreeGrafter"/>
</dbReference>
<dbReference type="InterPro" id="IPR001138">
    <property type="entry name" value="Zn2Cys6_DnaBD"/>
</dbReference>
<gene>
    <name evidence="8" type="ORF">N7539_000040</name>
</gene>
<dbReference type="PANTHER" id="PTHR37534:SF41">
    <property type="entry name" value="SFGA"/>
    <property type="match status" value="1"/>
</dbReference>
<dbReference type="GO" id="GO:0008270">
    <property type="term" value="F:zinc ion binding"/>
    <property type="evidence" value="ECO:0007669"/>
    <property type="project" value="InterPro"/>
</dbReference>
<dbReference type="SUPFAM" id="SSF57701">
    <property type="entry name" value="Zn2/Cys6 DNA-binding domain"/>
    <property type="match status" value="1"/>
</dbReference>
<organism evidence="8 9">
    <name type="scientific">Penicillium diatomitis</name>
    <dbReference type="NCBI Taxonomy" id="2819901"/>
    <lineage>
        <taxon>Eukaryota</taxon>
        <taxon>Fungi</taxon>
        <taxon>Dikarya</taxon>
        <taxon>Ascomycota</taxon>
        <taxon>Pezizomycotina</taxon>
        <taxon>Eurotiomycetes</taxon>
        <taxon>Eurotiomycetidae</taxon>
        <taxon>Eurotiales</taxon>
        <taxon>Aspergillaceae</taxon>
        <taxon>Penicillium</taxon>
    </lineage>
</organism>
<dbReference type="EMBL" id="JAPWDQ010000001">
    <property type="protein sequence ID" value="KAJ5494924.1"/>
    <property type="molecule type" value="Genomic_DNA"/>
</dbReference>
<dbReference type="GO" id="GO:0005634">
    <property type="term" value="C:nucleus"/>
    <property type="evidence" value="ECO:0007669"/>
    <property type="project" value="UniProtKB-SubCell"/>
</dbReference>